<keyword evidence="8" id="KW-0732">Signal</keyword>
<evidence type="ECO:0000256" key="2">
    <source>
        <dbReference type="ARBA" id="ARBA00022617"/>
    </source>
</evidence>
<evidence type="ECO:0000313" key="10">
    <source>
        <dbReference type="Proteomes" id="UP000249499"/>
    </source>
</evidence>
<keyword evidence="2 7" id="KW-0349">Heme</keyword>
<organism evidence="9 10">
    <name type="scientific">Rhizobium tumorigenes</name>
    <dbReference type="NCBI Taxonomy" id="2041385"/>
    <lineage>
        <taxon>Bacteria</taxon>
        <taxon>Pseudomonadati</taxon>
        <taxon>Pseudomonadota</taxon>
        <taxon>Alphaproteobacteria</taxon>
        <taxon>Hyphomicrobiales</taxon>
        <taxon>Rhizobiaceae</taxon>
        <taxon>Rhizobium/Agrobacterium group</taxon>
        <taxon>Rhizobium</taxon>
    </lineage>
</organism>
<feature type="binding site" description="axial binding residue" evidence="6">
    <location>
        <position position="139"/>
    </location>
    <ligand>
        <name>heme c</name>
        <dbReference type="ChEBI" id="CHEBI:61717"/>
    </ligand>
    <ligandPart>
        <name>Fe</name>
        <dbReference type="ChEBI" id="CHEBI:18248"/>
    </ligandPart>
</feature>
<evidence type="ECO:0000256" key="1">
    <source>
        <dbReference type="ARBA" id="ARBA00022448"/>
    </source>
</evidence>
<reference evidence="10" key="2">
    <citation type="journal article" date="2023" name="MicrobiologyOpen">
        <title>Genomics of the tumorigenes clade of the family Rhizobiaceae and description of Rhizobium rhododendri sp. nov.</title>
        <authorList>
            <person name="Kuzmanovic N."/>
            <person name="diCenzo G.C."/>
            <person name="Bunk B."/>
            <person name="Sproeer C."/>
            <person name="Fruehling A."/>
            <person name="Neumann-Schaal M."/>
            <person name="Overmann J."/>
            <person name="Smalla K."/>
        </authorList>
    </citation>
    <scope>NUCLEOTIDE SEQUENCE [LARGE SCALE GENOMIC DNA]</scope>
    <source>
        <strain evidence="10">1078</strain>
        <plasmid evidence="10">unnamed2</plasmid>
    </source>
</reference>
<dbReference type="GO" id="GO:0009055">
    <property type="term" value="F:electron transfer activity"/>
    <property type="evidence" value="ECO:0007669"/>
    <property type="project" value="InterPro"/>
</dbReference>
<keyword evidence="10" id="KW-1185">Reference proteome</keyword>
<dbReference type="Gene3D" id="1.20.120.10">
    <property type="entry name" value="Cytochrome c/b562"/>
    <property type="match status" value="1"/>
</dbReference>
<dbReference type="KEGG" id="rtu:PR017_26295"/>
<dbReference type="RefSeq" id="WP_111221042.1">
    <property type="nucleotide sequence ID" value="NZ_CP117259.1"/>
</dbReference>
<dbReference type="AlphaFoldDB" id="A0AAF1KBY0"/>
<keyword evidence="1" id="KW-0813">Transport</keyword>
<dbReference type="InterPro" id="IPR010980">
    <property type="entry name" value="Cyt_c/b562"/>
</dbReference>
<keyword evidence="4" id="KW-0249">Electron transport</keyword>
<evidence type="ECO:0000256" key="7">
    <source>
        <dbReference type="PIRSR" id="PIRSR000027-2"/>
    </source>
</evidence>
<proteinExistence type="predicted"/>
<feature type="binding site" description="covalent" evidence="7">
    <location>
        <position position="135"/>
    </location>
    <ligand>
        <name>heme c</name>
        <dbReference type="ChEBI" id="CHEBI:61717"/>
    </ligand>
</feature>
<feature type="chain" id="PRO_5042019215" evidence="8">
    <location>
        <begin position="22"/>
        <end position="146"/>
    </location>
</feature>
<feature type="signal peptide" evidence="8">
    <location>
        <begin position="1"/>
        <end position="21"/>
    </location>
</feature>
<dbReference type="EMBL" id="CP117259">
    <property type="protein sequence ID" value="WFR99155.1"/>
    <property type="molecule type" value="Genomic_DNA"/>
</dbReference>
<dbReference type="InterPro" id="IPR015984">
    <property type="entry name" value="Cyt_c_prime_subgr"/>
</dbReference>
<evidence type="ECO:0000256" key="6">
    <source>
        <dbReference type="PIRSR" id="PIRSR000027-1"/>
    </source>
</evidence>
<keyword evidence="3 6" id="KW-0479">Metal-binding</keyword>
<evidence type="ECO:0000313" key="9">
    <source>
        <dbReference type="EMBL" id="WFR99155.1"/>
    </source>
</evidence>
<name>A0AAF1KBY0_9HYPH</name>
<sequence length="146" mass="15490">MRTKMMMTTFVVAMGLTAAFAADEGTKPAREAMMKKIGGSVGIMAAMAKGDKPYDATAVKAALMTISETAKAFPDQFKPDSDKTDKAASPKIWENPADFKAHADKLSADAEMIAMKLPADAAALGPALKQLGADCSSCHQVYRQKE</sequence>
<reference evidence="9 10" key="1">
    <citation type="journal article" date="2018" name="Sci. Rep.">
        <title>Rhizobium tumorigenes sp. nov., a novel plant tumorigenic bacterium isolated from cane gall tumors on thornless blackberry.</title>
        <authorList>
            <person name="Kuzmanovi N."/>
            <person name="Smalla K."/>
            <person name="Gronow S."/>
            <person name="PuBawska J."/>
        </authorList>
    </citation>
    <scope>NUCLEOTIDE SEQUENCE [LARGE SCALE GENOMIC DNA]</scope>
    <source>
        <strain evidence="9 10">1078</strain>
    </source>
</reference>
<evidence type="ECO:0000256" key="4">
    <source>
        <dbReference type="ARBA" id="ARBA00022982"/>
    </source>
</evidence>
<dbReference type="InterPro" id="IPR012127">
    <property type="entry name" value="Cyt_c_prime"/>
</dbReference>
<dbReference type="GO" id="GO:0005506">
    <property type="term" value="F:iron ion binding"/>
    <property type="evidence" value="ECO:0007669"/>
    <property type="project" value="InterPro"/>
</dbReference>
<dbReference type="GO" id="GO:0020037">
    <property type="term" value="F:heme binding"/>
    <property type="evidence" value="ECO:0007669"/>
    <property type="project" value="InterPro"/>
</dbReference>
<dbReference type="GO" id="GO:0042597">
    <property type="term" value="C:periplasmic space"/>
    <property type="evidence" value="ECO:0007669"/>
    <property type="project" value="InterPro"/>
</dbReference>
<comment type="PTM">
    <text evidence="7">Binds 1 heme group per subunit.</text>
</comment>
<evidence type="ECO:0000256" key="8">
    <source>
        <dbReference type="SAM" id="SignalP"/>
    </source>
</evidence>
<dbReference type="PRINTS" id="PR00608">
    <property type="entry name" value="CYTCHROMECII"/>
</dbReference>
<dbReference type="PIRSF" id="PIRSF000027">
    <property type="entry name" value="Cytc_c_prime"/>
    <property type="match status" value="1"/>
</dbReference>
<dbReference type="GO" id="GO:0022900">
    <property type="term" value="P:electron transport chain"/>
    <property type="evidence" value="ECO:0007669"/>
    <property type="project" value="InterPro"/>
</dbReference>
<accession>A0AAF1KBY0</accession>
<feature type="binding site" description="covalent" evidence="7">
    <location>
        <position position="138"/>
    </location>
    <ligand>
        <name>heme c</name>
        <dbReference type="ChEBI" id="CHEBI:61717"/>
    </ligand>
</feature>
<dbReference type="SUPFAM" id="SSF47175">
    <property type="entry name" value="Cytochromes"/>
    <property type="match status" value="1"/>
</dbReference>
<dbReference type="Proteomes" id="UP000249499">
    <property type="component" value="Plasmid unnamed2"/>
</dbReference>
<evidence type="ECO:0000256" key="5">
    <source>
        <dbReference type="ARBA" id="ARBA00023004"/>
    </source>
</evidence>
<dbReference type="Pfam" id="PF01322">
    <property type="entry name" value="Cytochrom_C_2"/>
    <property type="match status" value="1"/>
</dbReference>
<keyword evidence="9" id="KW-0614">Plasmid</keyword>
<keyword evidence="5 6" id="KW-0408">Iron</keyword>
<evidence type="ECO:0000256" key="3">
    <source>
        <dbReference type="ARBA" id="ARBA00022723"/>
    </source>
</evidence>
<dbReference type="InterPro" id="IPR002321">
    <property type="entry name" value="Cyt_c_II"/>
</dbReference>
<gene>
    <name evidence="9" type="ORF">PR017_26295</name>
</gene>
<geneLocation type="plasmid" evidence="9 10">
    <name>unnamed2</name>
</geneLocation>
<protein>
    <submittedName>
        <fullName evidence="9">Cytochrome c</fullName>
    </submittedName>
</protein>
<dbReference type="PROSITE" id="PS51009">
    <property type="entry name" value="CYTCII"/>
    <property type="match status" value="1"/>
</dbReference>